<accession>A0A176W2F5</accession>
<evidence type="ECO:0000313" key="3">
    <source>
        <dbReference type="Proteomes" id="UP000077202"/>
    </source>
</evidence>
<keyword evidence="3" id="KW-1185">Reference proteome</keyword>
<dbReference type="Proteomes" id="UP000077202">
    <property type="component" value="Unassembled WGS sequence"/>
</dbReference>
<feature type="compositionally biased region" description="Acidic residues" evidence="1">
    <location>
        <begin position="1"/>
        <end position="17"/>
    </location>
</feature>
<dbReference type="AlphaFoldDB" id="A0A176W2F5"/>
<feature type="region of interest" description="Disordered" evidence="1">
    <location>
        <begin position="1"/>
        <end position="25"/>
    </location>
</feature>
<organism evidence="2 3">
    <name type="scientific">Marchantia polymorpha subsp. ruderalis</name>
    <dbReference type="NCBI Taxonomy" id="1480154"/>
    <lineage>
        <taxon>Eukaryota</taxon>
        <taxon>Viridiplantae</taxon>
        <taxon>Streptophyta</taxon>
        <taxon>Embryophyta</taxon>
        <taxon>Marchantiophyta</taxon>
        <taxon>Marchantiopsida</taxon>
        <taxon>Marchantiidae</taxon>
        <taxon>Marchantiales</taxon>
        <taxon>Marchantiaceae</taxon>
        <taxon>Marchantia</taxon>
    </lineage>
</organism>
<gene>
    <name evidence="2" type="ORF">AXG93_4542s1430</name>
</gene>
<name>A0A176W2F5_MARPO</name>
<protein>
    <submittedName>
        <fullName evidence="2">Uncharacterized protein</fullName>
    </submittedName>
</protein>
<evidence type="ECO:0000313" key="2">
    <source>
        <dbReference type="EMBL" id="OAE26622.1"/>
    </source>
</evidence>
<evidence type="ECO:0000256" key="1">
    <source>
        <dbReference type="SAM" id="MobiDB-lite"/>
    </source>
</evidence>
<comment type="caution">
    <text evidence="2">The sequence shown here is derived from an EMBL/GenBank/DDBJ whole genome shotgun (WGS) entry which is preliminary data.</text>
</comment>
<dbReference type="EMBL" id="LVLJ01002146">
    <property type="protein sequence ID" value="OAE26622.1"/>
    <property type="molecule type" value="Genomic_DNA"/>
</dbReference>
<proteinExistence type="predicted"/>
<reference evidence="2" key="1">
    <citation type="submission" date="2016-03" db="EMBL/GenBank/DDBJ databases">
        <title>Mechanisms controlling the formation of the plant cell surface in tip-growing cells are functionally conserved among land plants.</title>
        <authorList>
            <person name="Honkanen S."/>
            <person name="Jones V.A."/>
            <person name="Morieri G."/>
            <person name="Champion C."/>
            <person name="Hetherington A.J."/>
            <person name="Kelly S."/>
            <person name="Saint-Marcoux D."/>
            <person name="Proust H."/>
            <person name="Prescott H."/>
            <person name="Dolan L."/>
        </authorList>
    </citation>
    <scope>NUCLEOTIDE SEQUENCE [LARGE SCALE GENOMIC DNA]</scope>
    <source>
        <tissue evidence="2">Whole gametophyte</tissue>
    </source>
</reference>
<sequence>MADYEREEEYEEEEEEEEKKKKKQKWRAQFHLSLLLRIALTSRGLCRRLYLLPALSVRRLRASATDGVLRDESLAEPGPALPCPTPVIITRRATAPPTRTRTRTRVLCVPDTLSPPPLRARAERERR</sequence>